<dbReference type="SUPFAM" id="SSF55486">
    <property type="entry name" value="Metalloproteases ('zincins'), catalytic domain"/>
    <property type="match status" value="1"/>
</dbReference>
<dbReference type="EMBL" id="JBFXLU010000451">
    <property type="protein sequence ID" value="KAL2826196.1"/>
    <property type="molecule type" value="Genomic_DNA"/>
</dbReference>
<comment type="caution">
    <text evidence="2">The sequence shown here is derived from an EMBL/GenBank/DDBJ whole genome shotgun (WGS) entry which is preliminary data.</text>
</comment>
<protein>
    <recommendedName>
        <fullName evidence="4">Peptidase metallopeptidase domain-containing protein</fullName>
    </recommendedName>
</protein>
<feature type="region of interest" description="Disordered" evidence="1">
    <location>
        <begin position="47"/>
        <end position="79"/>
    </location>
</feature>
<sequence>MPGIEPTSTSASGASTTIPPSKIDLLEALRESVGPTGLKTLEKKDFTPESKQQLRSLVNASSSAAPPTRYTCSSETPRPVTLRGVNNRAAMQAGSNGVIPRWARLDTPQTINFATFANGYPRPGLALLSAAALRDAADKWNKLNLGVKFKWVEKLEEATFVLSYAGNQGTVLAEAFFPNENDLSYLNVYSASFEPGTVQFLTNIFLHELGHVLGFRHEFAPELEGDTVQFGPRNPLSVMGYEFPPDLQKSDEESAEAFYGFKGKAMGWKEVNVSKEYKKLLPIVDCIAR</sequence>
<organism evidence="2 3">
    <name type="scientific">Aspergillus pseudoustus</name>
    <dbReference type="NCBI Taxonomy" id="1810923"/>
    <lineage>
        <taxon>Eukaryota</taxon>
        <taxon>Fungi</taxon>
        <taxon>Dikarya</taxon>
        <taxon>Ascomycota</taxon>
        <taxon>Pezizomycotina</taxon>
        <taxon>Eurotiomycetes</taxon>
        <taxon>Eurotiomycetidae</taxon>
        <taxon>Eurotiales</taxon>
        <taxon>Aspergillaceae</taxon>
        <taxon>Aspergillus</taxon>
        <taxon>Aspergillus subgen. Nidulantes</taxon>
    </lineage>
</organism>
<dbReference type="InterPro" id="IPR024653">
    <property type="entry name" value="Peptidase_M10/M27/M57"/>
</dbReference>
<reference evidence="2 3" key="1">
    <citation type="submission" date="2024-07" db="EMBL/GenBank/DDBJ databases">
        <title>Section-level genome sequencing and comparative genomics of Aspergillus sections Usti and Cavernicolus.</title>
        <authorList>
            <consortium name="Lawrence Berkeley National Laboratory"/>
            <person name="Nybo J.L."/>
            <person name="Vesth T.C."/>
            <person name="Theobald S."/>
            <person name="Frisvad J.C."/>
            <person name="Larsen T.O."/>
            <person name="Kjaerboelling I."/>
            <person name="Rothschild-Mancinelli K."/>
            <person name="Lyhne E.K."/>
            <person name="Kogle M.E."/>
            <person name="Barry K."/>
            <person name="Clum A."/>
            <person name="Na H."/>
            <person name="Ledsgaard L."/>
            <person name="Lin J."/>
            <person name="Lipzen A."/>
            <person name="Kuo A."/>
            <person name="Riley R."/>
            <person name="Mondo S."/>
            <person name="Labutti K."/>
            <person name="Haridas S."/>
            <person name="Pangalinan J."/>
            <person name="Salamov A.A."/>
            <person name="Simmons B.A."/>
            <person name="Magnuson J.K."/>
            <person name="Chen J."/>
            <person name="Drula E."/>
            <person name="Henrissat B."/>
            <person name="Wiebenga A."/>
            <person name="Lubbers R.J."/>
            <person name="Gomes A.C."/>
            <person name="Makela M.R."/>
            <person name="Stajich J."/>
            <person name="Grigoriev I.V."/>
            <person name="Mortensen U.H."/>
            <person name="De Vries R.P."/>
            <person name="Baker S.E."/>
            <person name="Andersen M.R."/>
        </authorList>
    </citation>
    <scope>NUCLEOTIDE SEQUENCE [LARGE SCALE GENOMIC DNA]</scope>
    <source>
        <strain evidence="2 3">CBS 123904</strain>
    </source>
</reference>
<dbReference type="Proteomes" id="UP001610446">
    <property type="component" value="Unassembled WGS sequence"/>
</dbReference>
<feature type="region of interest" description="Disordered" evidence="1">
    <location>
        <begin position="1"/>
        <end position="21"/>
    </location>
</feature>
<dbReference type="InterPro" id="IPR024079">
    <property type="entry name" value="MetalloPept_cat_dom_sf"/>
</dbReference>
<name>A0ABR4IEP9_9EURO</name>
<accession>A0ABR4IEP9</accession>
<keyword evidence="3" id="KW-1185">Reference proteome</keyword>
<feature type="compositionally biased region" description="Polar residues" evidence="1">
    <location>
        <begin position="49"/>
        <end position="76"/>
    </location>
</feature>
<proteinExistence type="predicted"/>
<evidence type="ECO:0000256" key="1">
    <source>
        <dbReference type="SAM" id="MobiDB-lite"/>
    </source>
</evidence>
<dbReference type="Pfam" id="PF12388">
    <property type="entry name" value="Peptidase_M57"/>
    <property type="match status" value="1"/>
</dbReference>
<feature type="compositionally biased region" description="Low complexity" evidence="1">
    <location>
        <begin position="7"/>
        <end position="17"/>
    </location>
</feature>
<evidence type="ECO:0000313" key="3">
    <source>
        <dbReference type="Proteomes" id="UP001610446"/>
    </source>
</evidence>
<gene>
    <name evidence="2" type="ORF">BJY01DRAFT_229849</name>
</gene>
<evidence type="ECO:0008006" key="4">
    <source>
        <dbReference type="Google" id="ProtNLM"/>
    </source>
</evidence>
<dbReference type="Gene3D" id="3.40.390.10">
    <property type="entry name" value="Collagenase (Catalytic Domain)"/>
    <property type="match status" value="1"/>
</dbReference>
<evidence type="ECO:0000313" key="2">
    <source>
        <dbReference type="EMBL" id="KAL2826196.1"/>
    </source>
</evidence>